<evidence type="ECO:0000313" key="2">
    <source>
        <dbReference type="Proteomes" id="UP001258017"/>
    </source>
</evidence>
<organism evidence="1 2">
    <name type="scientific">Odynerus spinipes</name>
    <dbReference type="NCBI Taxonomy" id="1348599"/>
    <lineage>
        <taxon>Eukaryota</taxon>
        <taxon>Metazoa</taxon>
        <taxon>Ecdysozoa</taxon>
        <taxon>Arthropoda</taxon>
        <taxon>Hexapoda</taxon>
        <taxon>Insecta</taxon>
        <taxon>Pterygota</taxon>
        <taxon>Neoptera</taxon>
        <taxon>Endopterygota</taxon>
        <taxon>Hymenoptera</taxon>
        <taxon>Apocrita</taxon>
        <taxon>Aculeata</taxon>
        <taxon>Vespoidea</taxon>
        <taxon>Vespidae</taxon>
        <taxon>Eumeninae</taxon>
        <taxon>Odynerus</taxon>
    </lineage>
</organism>
<reference evidence="1" key="2">
    <citation type="journal article" date="2023" name="Commun. Biol.">
        <title>Intrasexual cuticular hydrocarbon dimorphism in a wasp sheds light on hydrocarbon biosynthesis genes in Hymenoptera.</title>
        <authorList>
            <person name="Moris V.C."/>
            <person name="Podsiadlowski L."/>
            <person name="Martin S."/>
            <person name="Oeyen J.P."/>
            <person name="Donath A."/>
            <person name="Petersen M."/>
            <person name="Wilbrandt J."/>
            <person name="Misof B."/>
            <person name="Liedtke D."/>
            <person name="Thamm M."/>
            <person name="Scheiner R."/>
            <person name="Schmitt T."/>
            <person name="Niehuis O."/>
        </authorList>
    </citation>
    <scope>NUCLEOTIDE SEQUENCE</scope>
    <source>
        <strain evidence="1">GBR_01_08_01A</strain>
    </source>
</reference>
<protein>
    <submittedName>
        <fullName evidence="1">Uncharacterized protein</fullName>
    </submittedName>
</protein>
<proteinExistence type="predicted"/>
<dbReference type="AlphaFoldDB" id="A0AAD9RUQ9"/>
<accession>A0AAD9RUQ9</accession>
<reference evidence="1" key="1">
    <citation type="submission" date="2021-08" db="EMBL/GenBank/DDBJ databases">
        <authorList>
            <person name="Misof B."/>
            <person name="Oliver O."/>
            <person name="Podsiadlowski L."/>
            <person name="Donath A."/>
            <person name="Peters R."/>
            <person name="Mayer C."/>
            <person name="Rust J."/>
            <person name="Gunkel S."/>
            <person name="Lesny P."/>
            <person name="Martin S."/>
            <person name="Oeyen J.P."/>
            <person name="Petersen M."/>
            <person name="Panagiotis P."/>
            <person name="Wilbrandt J."/>
            <person name="Tanja T."/>
        </authorList>
    </citation>
    <scope>NUCLEOTIDE SEQUENCE</scope>
    <source>
        <strain evidence="1">GBR_01_08_01A</strain>
        <tissue evidence="1">Thorax + abdomen</tissue>
    </source>
</reference>
<gene>
    <name evidence="1" type="ORF">KPH14_010614</name>
</gene>
<name>A0AAD9RUQ9_9HYME</name>
<evidence type="ECO:0000313" key="1">
    <source>
        <dbReference type="EMBL" id="KAK2586314.1"/>
    </source>
</evidence>
<dbReference type="EMBL" id="JAIFRP010000013">
    <property type="protein sequence ID" value="KAK2586314.1"/>
    <property type="molecule type" value="Genomic_DNA"/>
</dbReference>
<dbReference type="Proteomes" id="UP001258017">
    <property type="component" value="Unassembled WGS sequence"/>
</dbReference>
<comment type="caution">
    <text evidence="1">The sequence shown here is derived from an EMBL/GenBank/DDBJ whole genome shotgun (WGS) entry which is preliminary data.</text>
</comment>
<keyword evidence="2" id="KW-1185">Reference proteome</keyword>
<sequence length="82" mass="9412">MVQSDRIKCSRRYYCLGYMLPSTKESGRSLPCQLLRSSLFVINEIVLGYYGIASESTLFLHRATKGNVSLQSLQPERFEFAR</sequence>